<sequence length="42" mass="4982">MTRTPDLLITNDDVFVLQSFDNFRNLLRCKLHGLHYVCIVFL</sequence>
<accession>A0A8S5MU15</accession>
<reference evidence="1" key="1">
    <citation type="journal article" date="2021" name="Proc. Natl. Acad. Sci. U.S.A.">
        <title>A Catalog of Tens of Thousands of Viruses from Human Metagenomes Reveals Hidden Associations with Chronic Diseases.</title>
        <authorList>
            <person name="Tisza M.J."/>
            <person name="Buck C.B."/>
        </authorList>
    </citation>
    <scope>NUCLEOTIDE SEQUENCE</scope>
    <source>
        <strain evidence="1">CtP6113</strain>
    </source>
</reference>
<organism evidence="1">
    <name type="scientific">Siphoviridae sp. ctP6113</name>
    <dbReference type="NCBI Taxonomy" id="2826318"/>
    <lineage>
        <taxon>Viruses</taxon>
        <taxon>Duplodnaviria</taxon>
        <taxon>Heunggongvirae</taxon>
        <taxon>Uroviricota</taxon>
        <taxon>Caudoviricetes</taxon>
    </lineage>
</organism>
<proteinExistence type="predicted"/>
<evidence type="ECO:0000313" key="1">
    <source>
        <dbReference type="EMBL" id="DAD85692.1"/>
    </source>
</evidence>
<name>A0A8S5MU15_9CAUD</name>
<dbReference type="EMBL" id="BK014986">
    <property type="protein sequence ID" value="DAD85692.1"/>
    <property type="molecule type" value="Genomic_DNA"/>
</dbReference>
<protein>
    <submittedName>
        <fullName evidence="1">Uncharacterized protein</fullName>
    </submittedName>
</protein>